<dbReference type="InterPro" id="IPR001753">
    <property type="entry name" value="Enoyl-CoA_hydra/iso"/>
</dbReference>
<gene>
    <name evidence="2" type="ORF">B6F84_02155</name>
</gene>
<dbReference type="OrthoDB" id="27846at2157"/>
<accession>A0A1W6JXG9</accession>
<sequence length="256" mass="29101">MYINVEFTRKDTAKLVINTNTKYNVMNIKFMTEFLDTLADIEKEKNCRFLIIKGQTNFGSGADIKELNIASKDREFAVSFFNYMKEIYNRLINLDKITIAQVEGIAYGAHLELLLVMDFIISKRDAKFAAPGGKIGVFPPVLITLGPYLIGIQNTRRLAMLGEEISADEAEKIGLITKSTDELDLETEKIIERMHYMAPSSLALMKRHISKYLERELDNVFKTLSIQVTSDDSREGINAFLSKIQPSWLLNLSQSK</sequence>
<dbReference type="Gene3D" id="3.90.226.10">
    <property type="entry name" value="2-enoyl-CoA Hydratase, Chain A, domain 1"/>
    <property type="match status" value="1"/>
</dbReference>
<dbReference type="SUPFAM" id="SSF52096">
    <property type="entry name" value="ClpP/crotonase"/>
    <property type="match status" value="1"/>
</dbReference>
<dbReference type="KEGG" id="aman:B6F84_02155"/>
<protein>
    <submittedName>
        <fullName evidence="2">Enoyl-CoA hydratase</fullName>
    </submittedName>
</protein>
<dbReference type="CDD" id="cd06558">
    <property type="entry name" value="crotonase-like"/>
    <property type="match status" value="1"/>
</dbReference>
<reference evidence="2 3" key="1">
    <citation type="submission" date="2017-03" db="EMBL/GenBank/DDBJ databases">
        <title>Sulfur activation and transportation mechanism of thermophilic Archaea Acidianus manzaensis YN-25.</title>
        <authorList>
            <person name="Ma Y."/>
            <person name="Yang Y."/>
            <person name="Xia J."/>
        </authorList>
    </citation>
    <scope>NUCLEOTIDE SEQUENCE [LARGE SCALE GENOMIC DNA]</scope>
    <source>
        <strain evidence="2 3">YN-25</strain>
    </source>
</reference>
<comment type="similarity">
    <text evidence="1">Belongs to the enoyl-CoA hydratase/isomerase family.</text>
</comment>
<dbReference type="InterPro" id="IPR051683">
    <property type="entry name" value="Enoyl-CoA_Hydratase/Isomerase"/>
</dbReference>
<dbReference type="EMBL" id="CP020477">
    <property type="protein sequence ID" value="ARM74947.1"/>
    <property type="molecule type" value="Genomic_DNA"/>
</dbReference>
<name>A0A1W6JXG9_9CREN</name>
<dbReference type="GeneID" id="41589684"/>
<dbReference type="RefSeq" id="WP_148690701.1">
    <property type="nucleotide sequence ID" value="NZ_CP020477.1"/>
</dbReference>
<dbReference type="Pfam" id="PF00378">
    <property type="entry name" value="ECH_1"/>
    <property type="match status" value="1"/>
</dbReference>
<evidence type="ECO:0000313" key="3">
    <source>
        <dbReference type="Proteomes" id="UP000193404"/>
    </source>
</evidence>
<evidence type="ECO:0000313" key="2">
    <source>
        <dbReference type="EMBL" id="ARM74947.1"/>
    </source>
</evidence>
<dbReference type="PANTHER" id="PTHR42964:SF1">
    <property type="entry name" value="POLYKETIDE BIOSYNTHESIS ENOYL-COA HYDRATASE PKSH-RELATED"/>
    <property type="match status" value="1"/>
</dbReference>
<dbReference type="STRING" id="282676.B6F84_02155"/>
<organism evidence="2 3">
    <name type="scientific">Acidianus manzaensis</name>
    <dbReference type="NCBI Taxonomy" id="282676"/>
    <lineage>
        <taxon>Archaea</taxon>
        <taxon>Thermoproteota</taxon>
        <taxon>Thermoprotei</taxon>
        <taxon>Sulfolobales</taxon>
        <taxon>Sulfolobaceae</taxon>
        <taxon>Acidianus</taxon>
    </lineage>
</organism>
<dbReference type="PANTHER" id="PTHR42964">
    <property type="entry name" value="ENOYL-COA HYDRATASE"/>
    <property type="match status" value="1"/>
</dbReference>
<keyword evidence="3" id="KW-1185">Reference proteome</keyword>
<proteinExistence type="inferred from homology"/>
<evidence type="ECO:0000256" key="1">
    <source>
        <dbReference type="ARBA" id="ARBA00005254"/>
    </source>
</evidence>
<dbReference type="AlphaFoldDB" id="A0A1W6JXG9"/>
<dbReference type="InterPro" id="IPR029045">
    <property type="entry name" value="ClpP/crotonase-like_dom_sf"/>
</dbReference>
<dbReference type="Proteomes" id="UP000193404">
    <property type="component" value="Chromosome"/>
</dbReference>